<dbReference type="Proteomes" id="UP000304912">
    <property type="component" value="Chromosome"/>
</dbReference>
<evidence type="ECO:0000256" key="5">
    <source>
        <dbReference type="SAM" id="Phobius"/>
    </source>
</evidence>
<organism evidence="7 8">
    <name type="scientific">Salinimonas iocasae</name>
    <dbReference type="NCBI Taxonomy" id="2572577"/>
    <lineage>
        <taxon>Bacteria</taxon>
        <taxon>Pseudomonadati</taxon>
        <taxon>Pseudomonadota</taxon>
        <taxon>Gammaproteobacteria</taxon>
        <taxon>Alteromonadales</taxon>
        <taxon>Alteromonadaceae</taxon>
        <taxon>Alteromonas/Salinimonas group</taxon>
        <taxon>Salinimonas</taxon>
    </lineage>
</organism>
<proteinExistence type="predicted"/>
<evidence type="ECO:0000259" key="6">
    <source>
        <dbReference type="Pfam" id="PF04893"/>
    </source>
</evidence>
<dbReference type="InterPro" id="IPR006977">
    <property type="entry name" value="Yip1_dom"/>
</dbReference>
<feature type="transmembrane region" description="Helical" evidence="5">
    <location>
        <begin position="130"/>
        <end position="152"/>
    </location>
</feature>
<accession>A0A5B7YEW1</accession>
<evidence type="ECO:0000313" key="8">
    <source>
        <dbReference type="Proteomes" id="UP000304912"/>
    </source>
</evidence>
<evidence type="ECO:0000256" key="3">
    <source>
        <dbReference type="ARBA" id="ARBA00022989"/>
    </source>
</evidence>
<comment type="subcellular location">
    <subcellularLocation>
        <location evidence="1">Membrane</location>
        <topology evidence="1">Multi-pass membrane protein</topology>
    </subcellularLocation>
</comment>
<feature type="transmembrane region" description="Helical" evidence="5">
    <location>
        <begin position="86"/>
        <end position="110"/>
    </location>
</feature>
<feature type="transmembrane region" description="Helical" evidence="5">
    <location>
        <begin position="164"/>
        <end position="192"/>
    </location>
</feature>
<feature type="transmembrane region" description="Helical" evidence="5">
    <location>
        <begin position="31"/>
        <end position="51"/>
    </location>
</feature>
<evidence type="ECO:0000256" key="2">
    <source>
        <dbReference type="ARBA" id="ARBA00022692"/>
    </source>
</evidence>
<protein>
    <submittedName>
        <fullName evidence="7">YIP1 family protein</fullName>
    </submittedName>
</protein>
<dbReference type="RefSeq" id="WP_139756866.1">
    <property type="nucleotide sequence ID" value="NZ_CP039852.1"/>
</dbReference>
<evidence type="ECO:0000256" key="1">
    <source>
        <dbReference type="ARBA" id="ARBA00004141"/>
    </source>
</evidence>
<gene>
    <name evidence="7" type="ORF">FBQ74_11865</name>
</gene>
<feature type="transmembrane region" description="Helical" evidence="5">
    <location>
        <begin position="212"/>
        <end position="233"/>
    </location>
</feature>
<keyword evidence="4 5" id="KW-0472">Membrane</keyword>
<dbReference type="EMBL" id="CP039852">
    <property type="protein sequence ID" value="QCZ94125.1"/>
    <property type="molecule type" value="Genomic_DNA"/>
</dbReference>
<dbReference type="Pfam" id="PF04893">
    <property type="entry name" value="Yip1"/>
    <property type="match status" value="1"/>
</dbReference>
<reference evidence="7 8" key="1">
    <citation type="submission" date="2019-04" db="EMBL/GenBank/DDBJ databases">
        <title>Salinimonas iocasae sp. nov., a halophilic bacterium isolated from the outer tube casing of tubeworms in Okinawa Trough.</title>
        <authorList>
            <person name="Zhang H."/>
            <person name="Wang H."/>
            <person name="Li C."/>
        </authorList>
    </citation>
    <scope>NUCLEOTIDE SEQUENCE [LARGE SCALE GENOMIC DNA]</scope>
    <source>
        <strain evidence="7 8">KX18D6</strain>
    </source>
</reference>
<dbReference type="GO" id="GO:0016020">
    <property type="term" value="C:membrane"/>
    <property type="evidence" value="ECO:0007669"/>
    <property type="project" value="UniProtKB-SubCell"/>
</dbReference>
<keyword evidence="2 5" id="KW-0812">Transmembrane</keyword>
<dbReference type="KEGG" id="salk:FBQ74_11865"/>
<evidence type="ECO:0000256" key="4">
    <source>
        <dbReference type="ARBA" id="ARBA00023136"/>
    </source>
</evidence>
<sequence length="234" mass="26079">MQTVTNPLQACNNIFFKPRGVFQALAHKNNWSWIPFIVVMIAAILPSYLYFSMIDFQWFVDMTAAGMGDVSPAEMEQFRSAQSPKLYTISSIVGPLIGITLFNALVALYLHLATKSDEKNVQGFTDWYGFTWWIMMPVLISSIVALILLAMADSHQISPNVLQPLSLAYLFSVDIHSSWLALAQAASIITLWTMYLATVGITQWTSFSTKKAAVIVLAPYVLIYGIWAIVLLVA</sequence>
<name>A0A5B7YEW1_9ALTE</name>
<keyword evidence="3 5" id="KW-1133">Transmembrane helix</keyword>
<dbReference type="OrthoDB" id="6272224at2"/>
<evidence type="ECO:0000313" key="7">
    <source>
        <dbReference type="EMBL" id="QCZ94125.1"/>
    </source>
</evidence>
<keyword evidence="8" id="KW-1185">Reference proteome</keyword>
<feature type="domain" description="Yip1" evidence="6">
    <location>
        <begin position="14"/>
        <end position="229"/>
    </location>
</feature>
<dbReference type="AlphaFoldDB" id="A0A5B7YEW1"/>